<dbReference type="InterPro" id="IPR025660">
    <property type="entry name" value="Pept_his_AS"/>
</dbReference>
<evidence type="ECO:0008006" key="9">
    <source>
        <dbReference type="Google" id="ProtNLM"/>
    </source>
</evidence>
<keyword evidence="4" id="KW-0472">Membrane</keyword>
<proteinExistence type="inferred from homology"/>
<reference evidence="7 8" key="1">
    <citation type="submission" date="2016-11" db="EMBL/GenBank/DDBJ databases">
        <title>The macronuclear genome of Stentor coeruleus: a giant cell with tiny introns.</title>
        <authorList>
            <person name="Slabodnick M."/>
            <person name="Ruby J.G."/>
            <person name="Reiff S.B."/>
            <person name="Swart E.C."/>
            <person name="Gosai S."/>
            <person name="Prabakaran S."/>
            <person name="Witkowska E."/>
            <person name="Larue G.E."/>
            <person name="Fisher S."/>
            <person name="Freeman R.M."/>
            <person name="Gunawardena J."/>
            <person name="Chu W."/>
            <person name="Stover N.A."/>
            <person name="Gregory B.D."/>
            <person name="Nowacki M."/>
            <person name="Derisi J."/>
            <person name="Roy S.W."/>
            <person name="Marshall W.F."/>
            <person name="Sood P."/>
        </authorList>
    </citation>
    <scope>NUCLEOTIDE SEQUENCE [LARGE SCALE GENOMIC DNA]</scope>
    <source>
        <strain evidence="7">WM001</strain>
    </source>
</reference>
<name>A0A1R2CTF1_9CILI</name>
<dbReference type="Pfam" id="PF00112">
    <property type="entry name" value="Peptidase_C1"/>
    <property type="match status" value="1"/>
</dbReference>
<gene>
    <name evidence="7" type="ORF">SteCoe_5044</name>
</gene>
<dbReference type="InterPro" id="IPR013201">
    <property type="entry name" value="Prot_inhib_I29"/>
</dbReference>
<evidence type="ECO:0000256" key="1">
    <source>
        <dbReference type="ARBA" id="ARBA00008455"/>
    </source>
</evidence>
<dbReference type="FunFam" id="3.90.70.10:FF:000039">
    <property type="entry name" value="Cysteine proteinase 2, putative"/>
    <property type="match status" value="1"/>
</dbReference>
<feature type="transmembrane region" description="Helical" evidence="4">
    <location>
        <begin position="20"/>
        <end position="38"/>
    </location>
</feature>
<feature type="domain" description="Peptidase C1A papain C-terminal" evidence="5">
    <location>
        <begin position="137"/>
        <end position="351"/>
    </location>
</feature>
<keyword evidence="4" id="KW-1133">Transmembrane helix</keyword>
<dbReference type="PANTHER" id="PTHR12411">
    <property type="entry name" value="CYSTEINE PROTEASE FAMILY C1-RELATED"/>
    <property type="match status" value="1"/>
</dbReference>
<evidence type="ECO:0000256" key="3">
    <source>
        <dbReference type="ARBA" id="ARBA00023157"/>
    </source>
</evidence>
<dbReference type="SMART" id="SM00645">
    <property type="entry name" value="Pept_C1"/>
    <property type="match status" value="1"/>
</dbReference>
<keyword evidence="3" id="KW-1015">Disulfide bond</keyword>
<dbReference type="Gene3D" id="3.90.70.10">
    <property type="entry name" value="Cysteine proteinases"/>
    <property type="match status" value="1"/>
</dbReference>
<evidence type="ECO:0000259" key="5">
    <source>
        <dbReference type="SMART" id="SM00645"/>
    </source>
</evidence>
<sequence length="352" mass="38385">MLGGYYESHNQQRGWKKSTIAIIGIFALVGILGTLAIVSKNNNHLLSILNAEEQEFQNFILSYSKAYSDENEYSHRFKVFRNNLAYIRVFNSMANTMVLGINQFADLDFAEFKSIYLPSSLPKREQVNPTSFSGIQAPGSIDWRTKGAVTPVKDQGQCGSCWSFSTTGSVEGAWFIAGHSLVSLSEQQLMDCSWLYGNLGCGGGSMDQAFKYIIANKGITSEANYPYKAKDGLCNKSESTNIAASISSFKDVTANSPDDLMNAVATQPVSIGVEADQSVWQLYQSGVVTSNCGTNLDHGVLIVGYDNTATPPYWIVKNSWGTTWGMSGYIEIEISSGNGVCGINMQPSYPVV</sequence>
<keyword evidence="8" id="KW-1185">Reference proteome</keyword>
<dbReference type="EMBL" id="MPUH01000065">
    <property type="protein sequence ID" value="OMJ92271.1"/>
    <property type="molecule type" value="Genomic_DNA"/>
</dbReference>
<dbReference type="SUPFAM" id="SSF54001">
    <property type="entry name" value="Cysteine proteinases"/>
    <property type="match status" value="1"/>
</dbReference>
<accession>A0A1R2CTF1</accession>
<keyword evidence="2" id="KW-0865">Zymogen</keyword>
<evidence type="ECO:0000313" key="7">
    <source>
        <dbReference type="EMBL" id="OMJ92271.1"/>
    </source>
</evidence>
<evidence type="ECO:0000313" key="8">
    <source>
        <dbReference type="Proteomes" id="UP000187209"/>
    </source>
</evidence>
<dbReference type="GO" id="GO:0006508">
    <property type="term" value="P:proteolysis"/>
    <property type="evidence" value="ECO:0007669"/>
    <property type="project" value="InterPro"/>
</dbReference>
<evidence type="ECO:0000256" key="4">
    <source>
        <dbReference type="SAM" id="Phobius"/>
    </source>
</evidence>
<feature type="domain" description="Cathepsin propeptide inhibitor" evidence="6">
    <location>
        <begin position="56"/>
        <end position="112"/>
    </location>
</feature>
<keyword evidence="4" id="KW-0812">Transmembrane</keyword>
<dbReference type="Proteomes" id="UP000187209">
    <property type="component" value="Unassembled WGS sequence"/>
</dbReference>
<comment type="similarity">
    <text evidence="1">Belongs to the peptidase C1 family.</text>
</comment>
<comment type="caution">
    <text evidence="7">The sequence shown here is derived from an EMBL/GenBank/DDBJ whole genome shotgun (WGS) entry which is preliminary data.</text>
</comment>
<dbReference type="OrthoDB" id="190265at2759"/>
<dbReference type="PRINTS" id="PR00705">
    <property type="entry name" value="PAPAIN"/>
</dbReference>
<dbReference type="PROSITE" id="PS00640">
    <property type="entry name" value="THIOL_PROTEASE_ASN"/>
    <property type="match status" value="1"/>
</dbReference>
<dbReference type="SMART" id="SM00848">
    <property type="entry name" value="Inhibitor_I29"/>
    <property type="match status" value="1"/>
</dbReference>
<dbReference type="GO" id="GO:0008234">
    <property type="term" value="F:cysteine-type peptidase activity"/>
    <property type="evidence" value="ECO:0007669"/>
    <property type="project" value="InterPro"/>
</dbReference>
<evidence type="ECO:0000256" key="2">
    <source>
        <dbReference type="ARBA" id="ARBA00023145"/>
    </source>
</evidence>
<dbReference type="PROSITE" id="PS00139">
    <property type="entry name" value="THIOL_PROTEASE_CYS"/>
    <property type="match status" value="1"/>
</dbReference>
<dbReference type="Pfam" id="PF08246">
    <property type="entry name" value="Inhibitor_I29"/>
    <property type="match status" value="1"/>
</dbReference>
<dbReference type="InterPro" id="IPR000668">
    <property type="entry name" value="Peptidase_C1A_C"/>
</dbReference>
<dbReference type="InterPro" id="IPR039417">
    <property type="entry name" value="Peptidase_C1A_papain-like"/>
</dbReference>
<dbReference type="AlphaFoldDB" id="A0A1R2CTF1"/>
<dbReference type="InterPro" id="IPR025661">
    <property type="entry name" value="Pept_asp_AS"/>
</dbReference>
<evidence type="ECO:0000259" key="6">
    <source>
        <dbReference type="SMART" id="SM00848"/>
    </source>
</evidence>
<dbReference type="InterPro" id="IPR000169">
    <property type="entry name" value="Pept_cys_AS"/>
</dbReference>
<dbReference type="InterPro" id="IPR038765">
    <property type="entry name" value="Papain-like_cys_pep_sf"/>
</dbReference>
<organism evidence="7 8">
    <name type="scientific">Stentor coeruleus</name>
    <dbReference type="NCBI Taxonomy" id="5963"/>
    <lineage>
        <taxon>Eukaryota</taxon>
        <taxon>Sar</taxon>
        <taxon>Alveolata</taxon>
        <taxon>Ciliophora</taxon>
        <taxon>Postciliodesmatophora</taxon>
        <taxon>Heterotrichea</taxon>
        <taxon>Heterotrichida</taxon>
        <taxon>Stentoridae</taxon>
        <taxon>Stentor</taxon>
    </lineage>
</organism>
<dbReference type="InterPro" id="IPR013128">
    <property type="entry name" value="Peptidase_C1A"/>
</dbReference>
<dbReference type="CDD" id="cd02248">
    <property type="entry name" value="Peptidase_C1A"/>
    <property type="match status" value="1"/>
</dbReference>
<protein>
    <recommendedName>
        <fullName evidence="9">Peptidase C1A papain C-terminal domain-containing protein</fullName>
    </recommendedName>
</protein>
<dbReference type="PROSITE" id="PS00639">
    <property type="entry name" value="THIOL_PROTEASE_HIS"/>
    <property type="match status" value="1"/>
</dbReference>